<comment type="caution">
    <text evidence="1">The sequence shown here is derived from an EMBL/GenBank/DDBJ whole genome shotgun (WGS) entry which is preliminary data.</text>
</comment>
<protein>
    <submittedName>
        <fullName evidence="1">Uncharacterized protein</fullName>
    </submittedName>
</protein>
<dbReference type="Proteomes" id="UP000887116">
    <property type="component" value="Unassembled WGS sequence"/>
</dbReference>
<proteinExistence type="predicted"/>
<gene>
    <name evidence="1" type="ORF">TNCT_10161</name>
</gene>
<accession>A0A8X6KGZ5</accession>
<evidence type="ECO:0000313" key="1">
    <source>
        <dbReference type="EMBL" id="GFQ73534.1"/>
    </source>
</evidence>
<keyword evidence="2" id="KW-1185">Reference proteome</keyword>
<sequence length="141" mass="15320">MEISKSYLCLRFRHPKAAYANPTLSSPIELWSNSRQQVLTREETSRCEKRQSRSAVLCIRDGIRCVSGEECSTGTGTEPRRSSGCEDHTSALSAAASNSIFFGQLSRGRKGGRCVHPASSLCNGMVGYISRMDGGLGRNSV</sequence>
<name>A0A8X6KGZ5_TRICU</name>
<organism evidence="1 2">
    <name type="scientific">Trichonephila clavata</name>
    <name type="common">Joro spider</name>
    <name type="synonym">Nephila clavata</name>
    <dbReference type="NCBI Taxonomy" id="2740835"/>
    <lineage>
        <taxon>Eukaryota</taxon>
        <taxon>Metazoa</taxon>
        <taxon>Ecdysozoa</taxon>
        <taxon>Arthropoda</taxon>
        <taxon>Chelicerata</taxon>
        <taxon>Arachnida</taxon>
        <taxon>Araneae</taxon>
        <taxon>Araneomorphae</taxon>
        <taxon>Entelegynae</taxon>
        <taxon>Araneoidea</taxon>
        <taxon>Nephilidae</taxon>
        <taxon>Trichonephila</taxon>
    </lineage>
</organism>
<reference evidence="1" key="1">
    <citation type="submission" date="2020-07" db="EMBL/GenBank/DDBJ databases">
        <title>Multicomponent nature underlies the extraordinary mechanical properties of spider dragline silk.</title>
        <authorList>
            <person name="Kono N."/>
            <person name="Nakamura H."/>
            <person name="Mori M."/>
            <person name="Yoshida Y."/>
            <person name="Ohtoshi R."/>
            <person name="Malay A.D."/>
            <person name="Moran D.A.P."/>
            <person name="Tomita M."/>
            <person name="Numata K."/>
            <person name="Arakawa K."/>
        </authorList>
    </citation>
    <scope>NUCLEOTIDE SEQUENCE</scope>
</reference>
<evidence type="ECO:0000313" key="2">
    <source>
        <dbReference type="Proteomes" id="UP000887116"/>
    </source>
</evidence>
<dbReference type="AlphaFoldDB" id="A0A8X6KGZ5"/>
<dbReference type="EMBL" id="BMAO01011425">
    <property type="protein sequence ID" value="GFQ73534.1"/>
    <property type="molecule type" value="Genomic_DNA"/>
</dbReference>